<feature type="domain" description="VPS28 N-terminal" evidence="8">
    <location>
        <begin position="1"/>
        <end position="103"/>
    </location>
</feature>
<dbReference type="SUPFAM" id="SSF140427">
    <property type="entry name" value="VPS28 C-terminal domain-like"/>
    <property type="match status" value="1"/>
</dbReference>
<dbReference type="GO" id="GO:0043328">
    <property type="term" value="P:protein transport to vacuole involved in ubiquitin-dependent protein catabolic process via the multivesicular body sorting pathway"/>
    <property type="evidence" value="ECO:0007669"/>
    <property type="project" value="TreeGrafter"/>
</dbReference>
<protein>
    <recommendedName>
        <fullName evidence="5">Vacuolar protein sorting-associated protein 28 homolog</fullName>
    </recommendedName>
</protein>
<dbReference type="PIRSF" id="PIRSF017535">
    <property type="entry name" value="VPS28"/>
    <property type="match status" value="1"/>
</dbReference>
<keyword evidence="2 5" id="KW-0813">Transport</keyword>
<evidence type="ECO:0000256" key="1">
    <source>
        <dbReference type="ARBA" id="ARBA00004177"/>
    </source>
</evidence>
<proteinExistence type="inferred from homology"/>
<gene>
    <name evidence="9" type="ORF">WMSIL1_LOCUS3760</name>
</gene>
<accession>A0A564Y710</accession>
<keyword evidence="3 5" id="KW-0967">Endosome</keyword>
<dbReference type="AlphaFoldDB" id="A0A564Y710"/>
<evidence type="ECO:0000313" key="9">
    <source>
        <dbReference type="EMBL" id="VUZ43087.1"/>
    </source>
</evidence>
<dbReference type="Pfam" id="PF03997">
    <property type="entry name" value="VPS28"/>
    <property type="match status" value="1"/>
</dbReference>
<comment type="subcellular location">
    <subcellularLocation>
        <location evidence="1">Endosome</location>
    </subcellularLocation>
</comment>
<dbReference type="Proteomes" id="UP000321570">
    <property type="component" value="Unassembled WGS sequence"/>
</dbReference>
<feature type="domain" description="VPS28 C-terminal" evidence="7">
    <location>
        <begin position="102"/>
        <end position="198"/>
    </location>
</feature>
<dbReference type="InterPro" id="IPR007143">
    <property type="entry name" value="Vps28"/>
</dbReference>
<dbReference type="PROSITE" id="PS51310">
    <property type="entry name" value="VPS28_C"/>
    <property type="match status" value="1"/>
</dbReference>
<dbReference type="PANTHER" id="PTHR12937">
    <property type="entry name" value="VACUOLAR PROTEIN SORTING 28, ISOFORM 2 VPS28"/>
    <property type="match status" value="1"/>
</dbReference>
<dbReference type="InterPro" id="IPR017899">
    <property type="entry name" value="VPS28_C"/>
</dbReference>
<keyword evidence="4 5" id="KW-0653">Protein transport</keyword>
<dbReference type="InterPro" id="IPR017898">
    <property type="entry name" value="VPS28_N"/>
</dbReference>
<dbReference type="InterPro" id="IPR037206">
    <property type="entry name" value="VPS28_C_sf"/>
</dbReference>
<reference evidence="9 10" key="1">
    <citation type="submission" date="2019-07" db="EMBL/GenBank/DDBJ databases">
        <authorList>
            <person name="Jastrzebski P J."/>
            <person name="Paukszto L."/>
            <person name="Jastrzebski P J."/>
        </authorList>
    </citation>
    <scope>NUCLEOTIDE SEQUENCE [LARGE SCALE GENOMIC DNA]</scope>
    <source>
        <strain evidence="9 10">WMS-il1</strain>
    </source>
</reference>
<organism evidence="9 10">
    <name type="scientific">Hymenolepis diminuta</name>
    <name type="common">Rat tapeworm</name>
    <dbReference type="NCBI Taxonomy" id="6216"/>
    <lineage>
        <taxon>Eukaryota</taxon>
        <taxon>Metazoa</taxon>
        <taxon>Spiralia</taxon>
        <taxon>Lophotrochozoa</taxon>
        <taxon>Platyhelminthes</taxon>
        <taxon>Cestoda</taxon>
        <taxon>Eucestoda</taxon>
        <taxon>Cyclophyllidea</taxon>
        <taxon>Hymenolepididae</taxon>
        <taxon>Hymenolepis</taxon>
    </lineage>
</organism>
<evidence type="ECO:0000259" key="7">
    <source>
        <dbReference type="PROSITE" id="PS51310"/>
    </source>
</evidence>
<dbReference type="Gene3D" id="1.20.1440.200">
    <property type="match status" value="1"/>
</dbReference>
<dbReference type="EMBL" id="CABIJS010000111">
    <property type="protein sequence ID" value="VUZ43087.1"/>
    <property type="molecule type" value="Genomic_DNA"/>
</dbReference>
<dbReference type="PROSITE" id="PS51313">
    <property type="entry name" value="VPS28_N"/>
    <property type="match status" value="1"/>
</dbReference>
<dbReference type="InterPro" id="IPR037202">
    <property type="entry name" value="ESCRT_assembly_dom"/>
</dbReference>
<evidence type="ECO:0000259" key="8">
    <source>
        <dbReference type="PROSITE" id="PS51313"/>
    </source>
</evidence>
<comment type="similarity">
    <text evidence="5 6">Belongs to the VPS28 family.</text>
</comment>
<evidence type="ECO:0000256" key="3">
    <source>
        <dbReference type="ARBA" id="ARBA00022753"/>
    </source>
</evidence>
<keyword evidence="10" id="KW-1185">Reference proteome</keyword>
<dbReference type="GO" id="GO:0044877">
    <property type="term" value="F:protein-containing complex binding"/>
    <property type="evidence" value="ECO:0007669"/>
    <property type="project" value="TreeGrafter"/>
</dbReference>
<comment type="function">
    <text evidence="5">Component of the ESCRT-I complex (endosomal sorting complex required for transport I), a regulator of vesicular trafficking process.</text>
</comment>
<evidence type="ECO:0000313" key="10">
    <source>
        <dbReference type="Proteomes" id="UP000321570"/>
    </source>
</evidence>
<name>A0A564Y710_HYMDI</name>
<dbReference type="PANTHER" id="PTHR12937:SF0">
    <property type="entry name" value="VACUOLAR PROTEIN SORTING-ASSOCIATED PROTEIN 28 HOMOLOG"/>
    <property type="match status" value="1"/>
</dbReference>
<evidence type="ECO:0000256" key="2">
    <source>
        <dbReference type="ARBA" id="ARBA00022448"/>
    </source>
</evidence>
<dbReference type="GO" id="GO:0000813">
    <property type="term" value="C:ESCRT I complex"/>
    <property type="evidence" value="ECO:0007669"/>
    <property type="project" value="UniProtKB-UniRule"/>
</dbReference>
<sequence length="198" mass="22890">MANLYEEVQLWKTSAEREKVRNLAEVYALINSLQFLQKAFIKDCIKVEKYASLCRRLLSQFKEAFVLVRNEYPTIEVFMEKYKMDCPGALKVIKEGPTVQDDGNKLLVHTTELFITALDRLNLNHFAKDEIQPDIDALWKAMNGLSILPANFDGKEKMRQWLDVMEPMGASDSLTTEQGRQLQFDVDTAYNQFKSIIQ</sequence>
<evidence type="ECO:0000256" key="5">
    <source>
        <dbReference type="PIRNR" id="PIRNR017535"/>
    </source>
</evidence>
<dbReference type="InterPro" id="IPR038358">
    <property type="entry name" value="VPS28_N_sf"/>
</dbReference>
<dbReference type="Gene3D" id="1.20.120.1130">
    <property type="match status" value="1"/>
</dbReference>
<evidence type="ECO:0000256" key="6">
    <source>
        <dbReference type="PROSITE-ProRule" id="PRU00642"/>
    </source>
</evidence>
<evidence type="ECO:0000256" key="4">
    <source>
        <dbReference type="ARBA" id="ARBA00022927"/>
    </source>
</evidence>
<dbReference type="SUPFAM" id="SSF140111">
    <property type="entry name" value="Endosomal sorting complex assembly domain"/>
    <property type="match status" value="1"/>
</dbReference>